<dbReference type="AlphaFoldDB" id="A0A2W4XM53"/>
<evidence type="ECO:0000313" key="3">
    <source>
        <dbReference type="Proteomes" id="UP000249081"/>
    </source>
</evidence>
<dbReference type="Gene3D" id="2.30.30.40">
    <property type="entry name" value="SH3 Domains"/>
    <property type="match status" value="1"/>
</dbReference>
<reference evidence="3" key="1">
    <citation type="submission" date="2018-04" db="EMBL/GenBank/DDBJ databases">
        <authorList>
            <person name="Cornet L."/>
        </authorList>
    </citation>
    <scope>NUCLEOTIDE SEQUENCE [LARGE SCALE GENOMIC DNA]</scope>
</reference>
<dbReference type="InterPro" id="IPR002545">
    <property type="entry name" value="CheW-lke_dom"/>
</dbReference>
<dbReference type="PROSITE" id="PS50851">
    <property type="entry name" value="CHEW"/>
    <property type="match status" value="1"/>
</dbReference>
<dbReference type="InterPro" id="IPR039315">
    <property type="entry name" value="CheW"/>
</dbReference>
<name>A0A2W4XM53_9CYAN</name>
<sequence length="174" mass="18404">MSNLSLAQFATQGAGGSALATQALTPLTHSYLRFTLGTQAALLPTRQVQEAIATPAARITPMPNMPSALLGLINRRSRVLWVVDLSLLLGLPTAYPNSQQYNLVLMQAGAVTLGLRVSHIDGILSLSPQHMQPAPTHVPPGLVPFLRGCVLQDGEVLLGLDGDALLRAPALQVF</sequence>
<dbReference type="InterPro" id="IPR036061">
    <property type="entry name" value="CheW-like_dom_sf"/>
</dbReference>
<dbReference type="PANTHER" id="PTHR22617">
    <property type="entry name" value="CHEMOTAXIS SENSOR HISTIDINE KINASE-RELATED"/>
    <property type="match status" value="1"/>
</dbReference>
<organism evidence="2 3">
    <name type="scientific">Shackletoniella antarctica</name>
    <dbReference type="NCBI Taxonomy" id="268115"/>
    <lineage>
        <taxon>Bacteria</taxon>
        <taxon>Bacillati</taxon>
        <taxon>Cyanobacteriota</taxon>
        <taxon>Cyanophyceae</taxon>
        <taxon>Oculatellales</taxon>
        <taxon>Oculatellaceae</taxon>
        <taxon>Shackletoniella</taxon>
    </lineage>
</organism>
<dbReference type="Pfam" id="PF01584">
    <property type="entry name" value="CheW"/>
    <property type="match status" value="1"/>
</dbReference>
<dbReference type="PANTHER" id="PTHR22617:SF23">
    <property type="entry name" value="CHEMOTAXIS PROTEIN CHEW"/>
    <property type="match status" value="1"/>
</dbReference>
<feature type="domain" description="CheW-like" evidence="1">
    <location>
        <begin position="28"/>
        <end position="171"/>
    </location>
</feature>
<dbReference type="GO" id="GO:0006935">
    <property type="term" value="P:chemotaxis"/>
    <property type="evidence" value="ECO:0007669"/>
    <property type="project" value="InterPro"/>
</dbReference>
<dbReference type="SUPFAM" id="SSF50341">
    <property type="entry name" value="CheW-like"/>
    <property type="match status" value="1"/>
</dbReference>
<dbReference type="Gene3D" id="2.40.50.180">
    <property type="entry name" value="CheA-289, Domain 4"/>
    <property type="match status" value="1"/>
</dbReference>
<accession>A0A2W4XM53</accession>
<reference evidence="2 3" key="2">
    <citation type="submission" date="2018-06" db="EMBL/GenBank/DDBJ databases">
        <title>Metagenomic assembly of (sub)arctic Cyanobacteria and their associated microbiome from non-axenic cultures.</title>
        <authorList>
            <person name="Baurain D."/>
        </authorList>
    </citation>
    <scope>NUCLEOTIDE SEQUENCE [LARGE SCALE GENOMIC DNA]</scope>
    <source>
        <strain evidence="2">ULC041bin1</strain>
    </source>
</reference>
<evidence type="ECO:0000313" key="2">
    <source>
        <dbReference type="EMBL" id="PZO36741.1"/>
    </source>
</evidence>
<comment type="caution">
    <text evidence="2">The sequence shown here is derived from an EMBL/GenBank/DDBJ whole genome shotgun (WGS) entry which is preliminary data.</text>
</comment>
<dbReference type="GO" id="GO:0007165">
    <property type="term" value="P:signal transduction"/>
    <property type="evidence" value="ECO:0007669"/>
    <property type="project" value="InterPro"/>
</dbReference>
<gene>
    <name evidence="2" type="ORF">DCF17_16830</name>
</gene>
<proteinExistence type="predicted"/>
<protein>
    <submittedName>
        <fullName evidence="2">Chemotaxis protein CheW</fullName>
    </submittedName>
</protein>
<dbReference type="Proteomes" id="UP000249081">
    <property type="component" value="Unassembled WGS sequence"/>
</dbReference>
<dbReference type="GO" id="GO:0005829">
    <property type="term" value="C:cytosol"/>
    <property type="evidence" value="ECO:0007669"/>
    <property type="project" value="TreeGrafter"/>
</dbReference>
<dbReference type="EMBL" id="QBMN01000135">
    <property type="protein sequence ID" value="PZO36741.1"/>
    <property type="molecule type" value="Genomic_DNA"/>
</dbReference>
<dbReference type="SMART" id="SM00260">
    <property type="entry name" value="CheW"/>
    <property type="match status" value="1"/>
</dbReference>
<evidence type="ECO:0000259" key="1">
    <source>
        <dbReference type="PROSITE" id="PS50851"/>
    </source>
</evidence>